<evidence type="ECO:0000256" key="3">
    <source>
        <dbReference type="ARBA" id="ARBA00023163"/>
    </source>
</evidence>
<dbReference type="InterPro" id="IPR050313">
    <property type="entry name" value="Carb_Metab_HTH_regulators"/>
</dbReference>
<feature type="domain" description="HTH deoR-type" evidence="4">
    <location>
        <begin position="3"/>
        <end position="58"/>
    </location>
</feature>
<dbReference type="InterPro" id="IPR018356">
    <property type="entry name" value="Tscrpt_reg_HTH_DeoR_CS"/>
</dbReference>
<gene>
    <name evidence="5" type="ORF">ACFPFU_23605</name>
</gene>
<dbReference type="SMART" id="SM01134">
    <property type="entry name" value="DeoRC"/>
    <property type="match status" value="1"/>
</dbReference>
<dbReference type="Gene3D" id="1.10.10.10">
    <property type="entry name" value="Winged helix-like DNA-binding domain superfamily/Winged helix DNA-binding domain"/>
    <property type="match status" value="1"/>
</dbReference>
<dbReference type="SMART" id="SM00420">
    <property type="entry name" value="HTH_DEOR"/>
    <property type="match status" value="1"/>
</dbReference>
<evidence type="ECO:0000256" key="1">
    <source>
        <dbReference type="ARBA" id="ARBA00023015"/>
    </source>
</evidence>
<name>A0ABV9T7H2_9BACT</name>
<dbReference type="InterPro" id="IPR001034">
    <property type="entry name" value="DeoR_HTH"/>
</dbReference>
<dbReference type="Gene3D" id="3.40.50.1360">
    <property type="match status" value="1"/>
</dbReference>
<keyword evidence="1" id="KW-0805">Transcription regulation</keyword>
<dbReference type="PROSITE" id="PS51000">
    <property type="entry name" value="HTH_DEOR_2"/>
    <property type="match status" value="1"/>
</dbReference>
<keyword evidence="2 5" id="KW-0238">DNA-binding</keyword>
<dbReference type="SUPFAM" id="SSF46785">
    <property type="entry name" value="Winged helix' DNA-binding domain"/>
    <property type="match status" value="1"/>
</dbReference>
<proteinExistence type="predicted"/>
<dbReference type="InterPro" id="IPR014036">
    <property type="entry name" value="DeoR-like_C"/>
</dbReference>
<evidence type="ECO:0000256" key="2">
    <source>
        <dbReference type="ARBA" id="ARBA00023125"/>
    </source>
</evidence>
<accession>A0ABV9T7H2</accession>
<comment type="caution">
    <text evidence="5">The sequence shown here is derived from an EMBL/GenBank/DDBJ whole genome shotgun (WGS) entry which is preliminary data.</text>
</comment>
<dbReference type="InterPro" id="IPR036388">
    <property type="entry name" value="WH-like_DNA-bd_sf"/>
</dbReference>
<keyword evidence="3" id="KW-0804">Transcription</keyword>
<dbReference type="SUPFAM" id="SSF100950">
    <property type="entry name" value="NagB/RpiA/CoA transferase-like"/>
    <property type="match status" value="1"/>
</dbReference>
<dbReference type="Pfam" id="PF08220">
    <property type="entry name" value="HTH_DeoR"/>
    <property type="match status" value="1"/>
</dbReference>
<dbReference type="EMBL" id="JBHSJJ010000021">
    <property type="protein sequence ID" value="MFC4874710.1"/>
    <property type="molecule type" value="Genomic_DNA"/>
</dbReference>
<dbReference type="PANTHER" id="PTHR30363">
    <property type="entry name" value="HTH-TYPE TRANSCRIPTIONAL REGULATOR SRLR-RELATED"/>
    <property type="match status" value="1"/>
</dbReference>
<dbReference type="Proteomes" id="UP001595818">
    <property type="component" value="Unassembled WGS sequence"/>
</dbReference>
<sequence length="254" mass="28116">MGISERHQSILKKLKEEGKVNIQELSDEMQVSSVTIRKDLKFLEEMNLLYRTRGGGSLTNPYIMERSIHEKALINADEKQKIAKKALTFVHNHDSIIIGSGTTAFELARQLSPSHHVTVITPAAKVTLELSNKPNIEVFQLGGLIRSKSSSVIGTVAEHTLEGISCELLFMGVDGIDMEFGFSTTNINEASLGLKMIESAQTVFVLADSTKFNKRGLGKICNLEQVQYLITDDKVSPKDIKFLEERGVQVIVAK</sequence>
<reference evidence="6" key="1">
    <citation type="journal article" date="2019" name="Int. J. Syst. Evol. Microbiol.">
        <title>The Global Catalogue of Microorganisms (GCM) 10K type strain sequencing project: providing services to taxonomists for standard genome sequencing and annotation.</title>
        <authorList>
            <consortium name="The Broad Institute Genomics Platform"/>
            <consortium name="The Broad Institute Genome Sequencing Center for Infectious Disease"/>
            <person name="Wu L."/>
            <person name="Ma J."/>
        </authorList>
    </citation>
    <scope>NUCLEOTIDE SEQUENCE [LARGE SCALE GENOMIC DNA]</scope>
    <source>
        <strain evidence="6">CGMCC 4.7466</strain>
    </source>
</reference>
<dbReference type="InterPro" id="IPR037171">
    <property type="entry name" value="NagB/RpiA_transferase-like"/>
</dbReference>
<dbReference type="PANTHER" id="PTHR30363:SF46">
    <property type="entry name" value="LYSR FAMILY TRANSCRIPTIONAL REGULATOR"/>
    <property type="match status" value="1"/>
</dbReference>
<dbReference type="RefSeq" id="WP_377068820.1">
    <property type="nucleotide sequence ID" value="NZ_JBHSJJ010000021.1"/>
</dbReference>
<dbReference type="PRINTS" id="PR00037">
    <property type="entry name" value="HTHLACR"/>
</dbReference>
<dbReference type="Pfam" id="PF00455">
    <property type="entry name" value="DeoRC"/>
    <property type="match status" value="1"/>
</dbReference>
<keyword evidence="6" id="KW-1185">Reference proteome</keyword>
<dbReference type="InterPro" id="IPR036390">
    <property type="entry name" value="WH_DNA-bd_sf"/>
</dbReference>
<organism evidence="5 6">
    <name type="scientific">Negadavirga shengliensis</name>
    <dbReference type="NCBI Taxonomy" id="1389218"/>
    <lineage>
        <taxon>Bacteria</taxon>
        <taxon>Pseudomonadati</taxon>
        <taxon>Bacteroidota</taxon>
        <taxon>Cytophagia</taxon>
        <taxon>Cytophagales</taxon>
        <taxon>Cyclobacteriaceae</taxon>
        <taxon>Negadavirga</taxon>
    </lineage>
</organism>
<evidence type="ECO:0000313" key="6">
    <source>
        <dbReference type="Proteomes" id="UP001595818"/>
    </source>
</evidence>
<dbReference type="PROSITE" id="PS00894">
    <property type="entry name" value="HTH_DEOR_1"/>
    <property type="match status" value="1"/>
</dbReference>
<dbReference type="GO" id="GO:0003677">
    <property type="term" value="F:DNA binding"/>
    <property type="evidence" value="ECO:0007669"/>
    <property type="project" value="UniProtKB-KW"/>
</dbReference>
<protein>
    <submittedName>
        <fullName evidence="5">DeoR/GlpR family DNA-binding transcription regulator</fullName>
    </submittedName>
</protein>
<evidence type="ECO:0000259" key="4">
    <source>
        <dbReference type="PROSITE" id="PS51000"/>
    </source>
</evidence>
<evidence type="ECO:0000313" key="5">
    <source>
        <dbReference type="EMBL" id="MFC4874710.1"/>
    </source>
</evidence>